<reference evidence="1" key="1">
    <citation type="submission" date="2014-12" db="EMBL/GenBank/DDBJ databases">
        <title>Insight into the proteome of Arion vulgaris.</title>
        <authorList>
            <person name="Aradska J."/>
            <person name="Bulat T."/>
            <person name="Smidak R."/>
            <person name="Sarate P."/>
            <person name="Gangsoo J."/>
            <person name="Sialana F."/>
            <person name="Bilban M."/>
            <person name="Lubec G."/>
        </authorList>
    </citation>
    <scope>NUCLEOTIDE SEQUENCE</scope>
    <source>
        <tissue evidence="1">Skin</tissue>
    </source>
</reference>
<name>A0A0B6Y848_9EUPU</name>
<evidence type="ECO:0000313" key="1">
    <source>
        <dbReference type="EMBL" id="CEK51986.1"/>
    </source>
</evidence>
<dbReference type="AlphaFoldDB" id="A0A0B6Y848"/>
<accession>A0A0B6Y848</accession>
<sequence>QNHKPPHTDYRKATGIGECMDIMARRNANVDEGYCHRSAAPFVTCVVRVINSKKIEIDKVNEHYGIIHNITIEHMYAMGSECHFTIPTLFTSADYKENESSLGSIHHY</sequence>
<proteinExistence type="predicted"/>
<feature type="non-terminal residue" evidence="1">
    <location>
        <position position="1"/>
    </location>
</feature>
<feature type="non-terminal residue" evidence="1">
    <location>
        <position position="108"/>
    </location>
</feature>
<dbReference type="EMBL" id="HACG01005121">
    <property type="protein sequence ID" value="CEK51986.1"/>
    <property type="molecule type" value="Transcribed_RNA"/>
</dbReference>
<gene>
    <name evidence="1" type="primary">ORF15037</name>
</gene>
<organism evidence="1">
    <name type="scientific">Arion vulgaris</name>
    <dbReference type="NCBI Taxonomy" id="1028688"/>
    <lineage>
        <taxon>Eukaryota</taxon>
        <taxon>Metazoa</taxon>
        <taxon>Spiralia</taxon>
        <taxon>Lophotrochozoa</taxon>
        <taxon>Mollusca</taxon>
        <taxon>Gastropoda</taxon>
        <taxon>Heterobranchia</taxon>
        <taxon>Euthyneura</taxon>
        <taxon>Panpulmonata</taxon>
        <taxon>Eupulmonata</taxon>
        <taxon>Stylommatophora</taxon>
        <taxon>Helicina</taxon>
        <taxon>Arionoidea</taxon>
        <taxon>Arionidae</taxon>
        <taxon>Arion</taxon>
    </lineage>
</organism>
<protein>
    <submittedName>
        <fullName evidence="1">Uncharacterized protein</fullName>
    </submittedName>
</protein>